<name>A0A069D0L1_9BACE</name>
<protein>
    <submittedName>
        <fullName evidence="1">Uncharacterized protein</fullName>
    </submittedName>
</protein>
<dbReference type="AlphaFoldDB" id="A0A069D0L1"/>
<accession>A0A069D0L1</accession>
<comment type="caution">
    <text evidence="1">The sequence shown here is derived from an EMBL/GenBank/DDBJ whole genome shotgun (WGS) entry which is preliminary data.</text>
</comment>
<dbReference type="STRING" id="1121097.GCA_000428125_00169"/>
<sequence>MLFGKLCDPIDFICKPYEECLSDVVVTHSPRYLINMQLEAGETIFDKMKIPYDEMRIDNPIQKVLDYYRKIQKDGQRPWWLGGEDERSNFFITDFSQINVDEKKRIMSESFCLFPELLGGNGDKYKRLMLYLVSKGYVSASLRDHFSAGGTVLLNFEGKEYSGVPQVVKRIADLMDLIPNVLMNELTEAELSYYWETSINSDRFSQWLDLIDIASKKYIGGFPLKNYLEWIYGQRGKGQR</sequence>
<evidence type="ECO:0000313" key="2">
    <source>
        <dbReference type="Proteomes" id="UP000027601"/>
    </source>
</evidence>
<evidence type="ECO:0000313" key="1">
    <source>
        <dbReference type="EMBL" id="GAK35915.1"/>
    </source>
</evidence>
<keyword evidence="2" id="KW-1185">Reference proteome</keyword>
<proteinExistence type="predicted"/>
<organism evidence="1 2">
    <name type="scientific">Bacteroides graminisolvens DSM 19988 = JCM 15093</name>
    <dbReference type="NCBI Taxonomy" id="1121097"/>
    <lineage>
        <taxon>Bacteria</taxon>
        <taxon>Pseudomonadati</taxon>
        <taxon>Bacteroidota</taxon>
        <taxon>Bacteroidia</taxon>
        <taxon>Bacteroidales</taxon>
        <taxon>Bacteroidaceae</taxon>
        <taxon>Bacteroides</taxon>
    </lineage>
</organism>
<reference evidence="1 2" key="1">
    <citation type="journal article" date="2015" name="Microbes Environ.">
        <title>Distribution and evolution of nitrogen fixation genes in the phylum bacteroidetes.</title>
        <authorList>
            <person name="Inoue J."/>
            <person name="Oshima K."/>
            <person name="Suda W."/>
            <person name="Sakamoto M."/>
            <person name="Iino T."/>
            <person name="Noda S."/>
            <person name="Hongoh Y."/>
            <person name="Hattori M."/>
            <person name="Ohkuma M."/>
        </authorList>
    </citation>
    <scope>NUCLEOTIDE SEQUENCE [LARGE SCALE GENOMIC DNA]</scope>
    <source>
        <strain evidence="1 2">JCM 15093</strain>
    </source>
</reference>
<gene>
    <name evidence="1" type="ORF">JCM15093_1047</name>
</gene>
<dbReference type="Proteomes" id="UP000027601">
    <property type="component" value="Unassembled WGS sequence"/>
</dbReference>
<dbReference type="eggNOG" id="ENOG502ZAW3">
    <property type="taxonomic scope" value="Bacteria"/>
</dbReference>
<dbReference type="EMBL" id="BAJS01000004">
    <property type="protein sequence ID" value="GAK35915.1"/>
    <property type="molecule type" value="Genomic_DNA"/>
</dbReference>